<name>A0ABU3DTC6_9FLAO</name>
<protein>
    <submittedName>
        <fullName evidence="1">Uncharacterized protein</fullName>
    </submittedName>
</protein>
<proteinExistence type="predicted"/>
<accession>A0ABU3DTC6</accession>
<sequence length="86" mass="9734">MQTRPYDGNNDGWLDIPFQRGLQNFLWLENPGEGKQGELWEERTLGPGMGGESAQFVPLFSDDENVLIAGHNFNERNWGAAILEQI</sequence>
<organism evidence="1 2">
    <name type="scientific">Autumnicola psychrophila</name>
    <dbReference type="NCBI Taxonomy" id="3075592"/>
    <lineage>
        <taxon>Bacteria</taxon>
        <taxon>Pseudomonadati</taxon>
        <taxon>Bacteroidota</taxon>
        <taxon>Flavobacteriia</taxon>
        <taxon>Flavobacteriales</taxon>
        <taxon>Flavobacteriaceae</taxon>
        <taxon>Autumnicola</taxon>
    </lineage>
</organism>
<dbReference type="Proteomes" id="UP001253848">
    <property type="component" value="Unassembled WGS sequence"/>
</dbReference>
<keyword evidence="2" id="KW-1185">Reference proteome</keyword>
<evidence type="ECO:0000313" key="2">
    <source>
        <dbReference type="Proteomes" id="UP001253848"/>
    </source>
</evidence>
<dbReference type="EMBL" id="JAVRHN010000007">
    <property type="protein sequence ID" value="MDT0686959.1"/>
    <property type="molecule type" value="Genomic_DNA"/>
</dbReference>
<evidence type="ECO:0000313" key="1">
    <source>
        <dbReference type="EMBL" id="MDT0686959.1"/>
    </source>
</evidence>
<gene>
    <name evidence="1" type="ORF">RM541_11325</name>
</gene>
<dbReference type="RefSeq" id="WP_311500258.1">
    <property type="nucleotide sequence ID" value="NZ_JAVRHN010000007.1"/>
</dbReference>
<reference evidence="1 2" key="1">
    <citation type="submission" date="2023-09" db="EMBL/GenBank/DDBJ databases">
        <authorList>
            <person name="Rey-Velasco X."/>
        </authorList>
    </citation>
    <scope>NUCLEOTIDE SEQUENCE [LARGE SCALE GENOMIC DNA]</scope>
    <source>
        <strain evidence="1 2">F225</strain>
    </source>
</reference>
<comment type="caution">
    <text evidence="1">The sequence shown here is derived from an EMBL/GenBank/DDBJ whole genome shotgun (WGS) entry which is preliminary data.</text>
</comment>